<dbReference type="RefSeq" id="WP_009524880.1">
    <property type="nucleotide sequence ID" value="NZ_JH414548.1"/>
</dbReference>
<dbReference type="BioCyc" id="EBAC796937-HMP:GMGH-646-MONOMER"/>
<dbReference type="AlphaFoldDB" id="G9X2N7"/>
<comment type="caution">
    <text evidence="1">The sequence shown here is derived from an EMBL/GenBank/DDBJ whole genome shotgun (WGS) entry which is preliminary data.</text>
</comment>
<accession>G9X2N7</accession>
<dbReference type="Proteomes" id="UP000006437">
    <property type="component" value="Unassembled WGS sequence"/>
</dbReference>
<name>G9X2N7_9FIRM</name>
<evidence type="ECO:0000313" key="2">
    <source>
        <dbReference type="Proteomes" id="UP000006437"/>
    </source>
</evidence>
<gene>
    <name evidence="1" type="ORF">HMPREF9629_00644</name>
</gene>
<dbReference type="EMBL" id="AFZE01000056">
    <property type="protein sequence ID" value="EHL11107.1"/>
    <property type="molecule type" value="Genomic_DNA"/>
</dbReference>
<protein>
    <submittedName>
        <fullName evidence="1">Uncharacterized protein</fullName>
    </submittedName>
</protein>
<sequence length="64" mass="7409">MAKLKMKYELIGDIPDEFLKMVKINNTSKTIAEIKRELDSDYGSDLVNFESDLQIEIIDEVQDD</sequence>
<organism evidence="1 2">
    <name type="scientific">Peptoanaerobacter stomatis</name>
    <dbReference type="NCBI Taxonomy" id="796937"/>
    <lineage>
        <taxon>Bacteria</taxon>
        <taxon>Bacillati</taxon>
        <taxon>Bacillota</taxon>
        <taxon>Clostridia</taxon>
        <taxon>Peptostreptococcales</taxon>
        <taxon>Filifactoraceae</taxon>
        <taxon>Peptoanaerobacter</taxon>
    </lineage>
</organism>
<proteinExistence type="predicted"/>
<evidence type="ECO:0000313" key="1">
    <source>
        <dbReference type="EMBL" id="EHL11107.1"/>
    </source>
</evidence>
<reference evidence="1 2" key="1">
    <citation type="submission" date="2011-08" db="EMBL/GenBank/DDBJ databases">
        <title>The Genome Sequence of Eubacteriaceae bacterium ACC19a.</title>
        <authorList>
            <consortium name="The Broad Institute Genome Sequencing Platform"/>
            <person name="Earl A."/>
            <person name="Ward D."/>
            <person name="Feldgarden M."/>
            <person name="Gevers D."/>
            <person name="Sizova M."/>
            <person name="Hazen A."/>
            <person name="Epstein S."/>
            <person name="Young S.K."/>
            <person name="Zeng Q."/>
            <person name="Gargeya S."/>
            <person name="Fitzgerald M."/>
            <person name="Haas B."/>
            <person name="Abouelleil A."/>
            <person name="Alvarado L."/>
            <person name="Arachchi H.M."/>
            <person name="Berlin A."/>
            <person name="Brown A."/>
            <person name="Chapman S.B."/>
            <person name="Chen Z."/>
            <person name="Dunbar C."/>
            <person name="Freedman E."/>
            <person name="Gearin G."/>
            <person name="Gellesch M."/>
            <person name="Goldberg J."/>
            <person name="Griggs A."/>
            <person name="Gujja S."/>
            <person name="Heiman D."/>
            <person name="Howarth C."/>
            <person name="Larson L."/>
            <person name="Lui A."/>
            <person name="MacDonald P.J.P."/>
            <person name="Montmayeur A."/>
            <person name="Murphy C."/>
            <person name="Neiman D."/>
            <person name="Pearson M."/>
            <person name="Priest M."/>
            <person name="Roberts A."/>
            <person name="Saif S."/>
            <person name="Shea T."/>
            <person name="Shenoy N."/>
            <person name="Sisk P."/>
            <person name="Stolte C."/>
            <person name="Sykes S."/>
            <person name="Wortman J."/>
            <person name="Nusbaum C."/>
            <person name="Birren B."/>
        </authorList>
    </citation>
    <scope>NUCLEOTIDE SEQUENCE [LARGE SCALE GENOMIC DNA]</scope>
    <source>
        <strain evidence="1 2">ACC19a</strain>
    </source>
</reference>
<dbReference type="HOGENOM" id="CLU_2863859_0_0_9"/>